<dbReference type="PROSITE" id="PS50088">
    <property type="entry name" value="ANK_REPEAT"/>
    <property type="match status" value="1"/>
</dbReference>
<reference evidence="4 6" key="2">
    <citation type="journal article" date="2013" name="Nature">
        <title>Insights into bilaterian evolution from three spiralian genomes.</title>
        <authorList>
            <person name="Simakov O."/>
            <person name="Marletaz F."/>
            <person name="Cho S.J."/>
            <person name="Edsinger-Gonzales E."/>
            <person name="Havlak P."/>
            <person name="Hellsten U."/>
            <person name="Kuo D.H."/>
            <person name="Larsson T."/>
            <person name="Lv J."/>
            <person name="Arendt D."/>
            <person name="Savage R."/>
            <person name="Osoegawa K."/>
            <person name="de Jong P."/>
            <person name="Grimwood J."/>
            <person name="Chapman J.A."/>
            <person name="Shapiro H."/>
            <person name="Aerts A."/>
            <person name="Otillar R.P."/>
            <person name="Terry A.Y."/>
            <person name="Boore J.L."/>
            <person name="Grigoriev I.V."/>
            <person name="Lindberg D.R."/>
            <person name="Seaver E.C."/>
            <person name="Weisblat D.A."/>
            <person name="Putnam N.H."/>
            <person name="Rokhsar D.S."/>
        </authorList>
    </citation>
    <scope>NUCLEOTIDE SEQUENCE</scope>
</reference>
<evidence type="ECO:0000313" key="5">
    <source>
        <dbReference type="EnsemblMetazoa" id="HelroP152689"/>
    </source>
</evidence>
<dbReference type="eggNOG" id="KOG0502">
    <property type="taxonomic scope" value="Eukaryota"/>
</dbReference>
<keyword evidence="2 3" id="KW-0040">ANK repeat</keyword>
<evidence type="ECO:0000256" key="2">
    <source>
        <dbReference type="ARBA" id="ARBA00023043"/>
    </source>
</evidence>
<proteinExistence type="predicted"/>
<feature type="repeat" description="ANK" evidence="3">
    <location>
        <begin position="66"/>
        <end position="98"/>
    </location>
</feature>
<name>T1EKV9_HELRO</name>
<dbReference type="PRINTS" id="PR01415">
    <property type="entry name" value="ANKYRIN"/>
</dbReference>
<reference evidence="6" key="1">
    <citation type="submission" date="2012-12" db="EMBL/GenBank/DDBJ databases">
        <authorList>
            <person name="Hellsten U."/>
            <person name="Grimwood J."/>
            <person name="Chapman J.A."/>
            <person name="Shapiro H."/>
            <person name="Aerts A."/>
            <person name="Otillar R.P."/>
            <person name="Terry A.Y."/>
            <person name="Boore J.L."/>
            <person name="Simakov O."/>
            <person name="Marletaz F."/>
            <person name="Cho S.-J."/>
            <person name="Edsinger-Gonzales E."/>
            <person name="Havlak P."/>
            <person name="Kuo D.-H."/>
            <person name="Larsson T."/>
            <person name="Lv J."/>
            <person name="Arendt D."/>
            <person name="Savage R."/>
            <person name="Osoegawa K."/>
            <person name="de Jong P."/>
            <person name="Lindberg D.R."/>
            <person name="Seaver E.C."/>
            <person name="Weisblat D.A."/>
            <person name="Putnam N.H."/>
            <person name="Grigoriev I.V."/>
            <person name="Rokhsar D.S."/>
        </authorList>
    </citation>
    <scope>NUCLEOTIDE SEQUENCE</scope>
</reference>
<evidence type="ECO:0000256" key="1">
    <source>
        <dbReference type="ARBA" id="ARBA00022737"/>
    </source>
</evidence>
<protein>
    <submittedName>
        <fullName evidence="4 5">Uncharacterized protein</fullName>
    </submittedName>
</protein>
<evidence type="ECO:0000313" key="6">
    <source>
        <dbReference type="Proteomes" id="UP000015101"/>
    </source>
</evidence>
<dbReference type="STRING" id="6412.T1EKV9"/>
<dbReference type="EMBL" id="AMQM01000645">
    <property type="status" value="NOT_ANNOTATED_CDS"/>
    <property type="molecule type" value="Genomic_DNA"/>
</dbReference>
<dbReference type="Proteomes" id="UP000015101">
    <property type="component" value="Unassembled WGS sequence"/>
</dbReference>
<dbReference type="EMBL" id="KB096324">
    <property type="protein sequence ID" value="ESO06549.1"/>
    <property type="molecule type" value="Genomic_DNA"/>
</dbReference>
<dbReference type="CTD" id="20197209"/>
<dbReference type="AlphaFoldDB" id="T1EKV9"/>
<dbReference type="OrthoDB" id="194358at2759"/>
<dbReference type="GeneID" id="20197209"/>
<keyword evidence="1" id="KW-0677">Repeat</keyword>
<keyword evidence="6" id="KW-1185">Reference proteome</keyword>
<dbReference type="EnsemblMetazoa" id="HelroT152689">
    <property type="protein sequence ID" value="HelroP152689"/>
    <property type="gene ID" value="HelroG152689"/>
</dbReference>
<dbReference type="InterPro" id="IPR002110">
    <property type="entry name" value="Ankyrin_rpt"/>
</dbReference>
<dbReference type="SMART" id="SM00248">
    <property type="entry name" value="ANK"/>
    <property type="match status" value="2"/>
</dbReference>
<dbReference type="SUPFAM" id="SSF48403">
    <property type="entry name" value="Ankyrin repeat"/>
    <property type="match status" value="1"/>
</dbReference>
<dbReference type="PANTHER" id="PTHR24173">
    <property type="entry name" value="ANKYRIN REPEAT CONTAINING"/>
    <property type="match status" value="1"/>
</dbReference>
<reference evidence="5" key="3">
    <citation type="submission" date="2015-06" db="UniProtKB">
        <authorList>
            <consortium name="EnsemblMetazoa"/>
        </authorList>
    </citation>
    <scope>IDENTIFICATION</scope>
</reference>
<sequence>YYPIVLAGALGYDDIVEILLANNADPYVTINNNMNVLHVAASEGECEVIRVLLDKTKLSVDQVDSNGNTALLYAAKNARIKAIKLLIKHGADLDIRNKQGQSIWDFTM</sequence>
<evidence type="ECO:0000256" key="3">
    <source>
        <dbReference type="PROSITE-ProRule" id="PRU00023"/>
    </source>
</evidence>
<dbReference type="RefSeq" id="XP_009015917.1">
    <property type="nucleotide sequence ID" value="XM_009017669.1"/>
</dbReference>
<dbReference type="PANTHER" id="PTHR24173:SF74">
    <property type="entry name" value="ANKYRIN REPEAT DOMAIN-CONTAINING PROTEIN 16"/>
    <property type="match status" value="1"/>
</dbReference>
<dbReference type="KEGG" id="hro:HELRODRAFT_152689"/>
<gene>
    <name evidence="5" type="primary">20197209</name>
    <name evidence="4" type="ORF">HELRODRAFT_152689</name>
</gene>
<dbReference type="InParanoid" id="T1EKV9"/>
<dbReference type="Gene3D" id="1.25.40.20">
    <property type="entry name" value="Ankyrin repeat-containing domain"/>
    <property type="match status" value="1"/>
</dbReference>
<accession>T1EKV9</accession>
<dbReference type="HOGENOM" id="CLU_000134_45_2_1"/>
<evidence type="ECO:0000313" key="4">
    <source>
        <dbReference type="EMBL" id="ESO06549.1"/>
    </source>
</evidence>
<dbReference type="Pfam" id="PF12796">
    <property type="entry name" value="Ank_2"/>
    <property type="match status" value="1"/>
</dbReference>
<dbReference type="OMA" id="DGWARTP"/>
<dbReference type="InterPro" id="IPR036770">
    <property type="entry name" value="Ankyrin_rpt-contain_sf"/>
</dbReference>
<dbReference type="PROSITE" id="PS50297">
    <property type="entry name" value="ANK_REP_REGION"/>
    <property type="match status" value="1"/>
</dbReference>
<organism evidence="5 6">
    <name type="scientific">Helobdella robusta</name>
    <name type="common">Californian leech</name>
    <dbReference type="NCBI Taxonomy" id="6412"/>
    <lineage>
        <taxon>Eukaryota</taxon>
        <taxon>Metazoa</taxon>
        <taxon>Spiralia</taxon>
        <taxon>Lophotrochozoa</taxon>
        <taxon>Annelida</taxon>
        <taxon>Clitellata</taxon>
        <taxon>Hirudinea</taxon>
        <taxon>Rhynchobdellida</taxon>
        <taxon>Glossiphoniidae</taxon>
        <taxon>Helobdella</taxon>
    </lineage>
</organism>